<evidence type="ECO:0000313" key="2">
    <source>
        <dbReference type="EMBL" id="KAF6435865.1"/>
    </source>
</evidence>
<dbReference type="EMBL" id="JACASE010000009">
    <property type="protein sequence ID" value="KAF6435865.1"/>
    <property type="molecule type" value="Genomic_DNA"/>
</dbReference>
<organism evidence="2 3">
    <name type="scientific">Rousettus aegyptiacus</name>
    <name type="common">Egyptian fruit bat</name>
    <name type="synonym">Pteropus aegyptiacus</name>
    <dbReference type="NCBI Taxonomy" id="9407"/>
    <lineage>
        <taxon>Eukaryota</taxon>
        <taxon>Metazoa</taxon>
        <taxon>Chordata</taxon>
        <taxon>Craniata</taxon>
        <taxon>Vertebrata</taxon>
        <taxon>Euteleostomi</taxon>
        <taxon>Mammalia</taxon>
        <taxon>Eutheria</taxon>
        <taxon>Laurasiatheria</taxon>
        <taxon>Chiroptera</taxon>
        <taxon>Yinpterochiroptera</taxon>
        <taxon>Pteropodoidea</taxon>
        <taxon>Pteropodidae</taxon>
        <taxon>Rousettinae</taxon>
        <taxon>Rousettus</taxon>
    </lineage>
</organism>
<feature type="compositionally biased region" description="Basic residues" evidence="1">
    <location>
        <begin position="37"/>
        <end position="61"/>
    </location>
</feature>
<comment type="caution">
    <text evidence="2">The sequence shown here is derived from an EMBL/GenBank/DDBJ whole genome shotgun (WGS) entry which is preliminary data.</text>
</comment>
<feature type="compositionally biased region" description="Basic and acidic residues" evidence="1">
    <location>
        <begin position="80"/>
        <end position="89"/>
    </location>
</feature>
<proteinExistence type="predicted"/>
<sequence>MARATKNTPAPSSRGKSTPKKQRGKEEDDHLSLPVQRQRRNVQVKGKGRKTPPKALKKKVSAKTPSPPNKTKKAGSVTFCDHHRPDEAPNKNGNEPEQDQDFEEKPSTSREPQGSQRNRGRPKTSKLSVRFSRPGR</sequence>
<dbReference type="AlphaFoldDB" id="A0A7J8EKR0"/>
<reference evidence="2 3" key="1">
    <citation type="journal article" date="2020" name="Nature">
        <title>Six reference-quality genomes reveal evolution of bat adaptations.</title>
        <authorList>
            <person name="Jebb D."/>
            <person name="Huang Z."/>
            <person name="Pippel M."/>
            <person name="Hughes G.M."/>
            <person name="Lavrichenko K."/>
            <person name="Devanna P."/>
            <person name="Winkler S."/>
            <person name="Jermiin L.S."/>
            <person name="Skirmuntt E.C."/>
            <person name="Katzourakis A."/>
            <person name="Burkitt-Gray L."/>
            <person name="Ray D.A."/>
            <person name="Sullivan K.A.M."/>
            <person name="Roscito J.G."/>
            <person name="Kirilenko B.M."/>
            <person name="Davalos L.M."/>
            <person name="Corthals A.P."/>
            <person name="Power M.L."/>
            <person name="Jones G."/>
            <person name="Ransome R.D."/>
            <person name="Dechmann D.K.N."/>
            <person name="Locatelli A.G."/>
            <person name="Puechmaille S.J."/>
            <person name="Fedrigo O."/>
            <person name="Jarvis E.D."/>
            <person name="Hiller M."/>
            <person name="Vernes S.C."/>
            <person name="Myers E.W."/>
            <person name="Teeling E.C."/>
        </authorList>
    </citation>
    <scope>NUCLEOTIDE SEQUENCE [LARGE SCALE GENOMIC DNA]</scope>
    <source>
        <strain evidence="2">MRouAeg1</strain>
        <tissue evidence="2">Muscle</tissue>
    </source>
</reference>
<accession>A0A7J8EKR0</accession>
<feature type="compositionally biased region" description="Polar residues" evidence="1">
    <location>
        <begin position="1"/>
        <end position="16"/>
    </location>
</feature>
<keyword evidence="3" id="KW-1185">Reference proteome</keyword>
<protein>
    <submittedName>
        <fullName evidence="2">Uncharacterized protein</fullName>
    </submittedName>
</protein>
<dbReference type="Proteomes" id="UP000593571">
    <property type="component" value="Unassembled WGS sequence"/>
</dbReference>
<gene>
    <name evidence="2" type="ORF">HJG63_012582</name>
</gene>
<name>A0A7J8EKR0_ROUAE</name>
<evidence type="ECO:0000313" key="3">
    <source>
        <dbReference type="Proteomes" id="UP000593571"/>
    </source>
</evidence>
<evidence type="ECO:0000256" key="1">
    <source>
        <dbReference type="SAM" id="MobiDB-lite"/>
    </source>
</evidence>
<feature type="region of interest" description="Disordered" evidence="1">
    <location>
        <begin position="1"/>
        <end position="136"/>
    </location>
</feature>